<dbReference type="Gene3D" id="1.10.4010.10">
    <property type="entry name" value="Type II deoxyuridine triphosphatase"/>
    <property type="match status" value="1"/>
</dbReference>
<dbReference type="CDD" id="cd11527">
    <property type="entry name" value="NTP-PPase_dUTPase"/>
    <property type="match status" value="1"/>
</dbReference>
<evidence type="ECO:0000313" key="1">
    <source>
        <dbReference type="EMBL" id="MDQ0174411.1"/>
    </source>
</evidence>
<gene>
    <name evidence="1" type="ORF">J2S08_000242</name>
</gene>
<keyword evidence="2" id="KW-1185">Reference proteome</keyword>
<dbReference type="EMBL" id="JAUSTT010000001">
    <property type="protein sequence ID" value="MDQ0174411.1"/>
    <property type="molecule type" value="Genomic_DNA"/>
</dbReference>
<reference evidence="1 2" key="1">
    <citation type="submission" date="2023-07" db="EMBL/GenBank/DDBJ databases">
        <title>Genomic Encyclopedia of Type Strains, Phase IV (KMG-IV): sequencing the most valuable type-strain genomes for metagenomic binning, comparative biology and taxonomic classification.</title>
        <authorList>
            <person name="Goeker M."/>
        </authorList>
    </citation>
    <scope>NUCLEOTIDE SEQUENCE [LARGE SCALE GENOMIC DNA]</scope>
    <source>
        <strain evidence="1 2">DSM 23837</strain>
    </source>
</reference>
<proteinExistence type="predicted"/>
<dbReference type="Proteomes" id="UP001223586">
    <property type="component" value="Unassembled WGS sequence"/>
</dbReference>
<evidence type="ECO:0000313" key="2">
    <source>
        <dbReference type="Proteomes" id="UP001223586"/>
    </source>
</evidence>
<name>A0ABT9WME2_9BACI</name>
<dbReference type="Pfam" id="PF08761">
    <property type="entry name" value="dUTPase_2"/>
    <property type="match status" value="1"/>
</dbReference>
<organism evidence="1 2">
    <name type="scientific">Bacillus chungangensis</name>
    <dbReference type="NCBI Taxonomy" id="587633"/>
    <lineage>
        <taxon>Bacteria</taxon>
        <taxon>Bacillati</taxon>
        <taxon>Bacillota</taxon>
        <taxon>Bacilli</taxon>
        <taxon>Bacillales</taxon>
        <taxon>Bacillaceae</taxon>
        <taxon>Bacillus</taxon>
    </lineage>
</organism>
<protein>
    <submittedName>
        <fullName evidence="1">Phosphoribosyl-ATP pyrophosphohydrolase</fullName>
    </submittedName>
</protein>
<dbReference type="SUPFAM" id="SSF101386">
    <property type="entry name" value="all-alpha NTP pyrophosphatases"/>
    <property type="match status" value="1"/>
</dbReference>
<accession>A0ABT9WME2</accession>
<dbReference type="InterPro" id="IPR014871">
    <property type="entry name" value="dUTPase/dCTP_pyrophosphatase"/>
</dbReference>
<sequence>MVMYLKKPVVVEAIKFEDTPERIRELADFMKKQIQVLRGYPVPFVEIETLEGVMVANEGDYIIKGVEGEFYPCKPEIFHKTYEKLGDNVEGHIRSVRKLETLFALQATLDERIIDERDIDKTLDEWVAGLTIAMESEIDEIRREVNWKWWKNPKEVDLPALQGEVIDLWHFLLSLSRVVGLTPEKIYTQYTEKNAENHARQAGTSEKEGYEVE</sequence>
<comment type="caution">
    <text evidence="1">The sequence shown here is derived from an EMBL/GenBank/DDBJ whole genome shotgun (WGS) entry which is preliminary data.</text>
</comment>